<keyword evidence="2" id="KW-1185">Reference proteome</keyword>
<evidence type="ECO:0000313" key="2">
    <source>
        <dbReference type="Proteomes" id="UP000479000"/>
    </source>
</evidence>
<evidence type="ECO:0000313" key="1">
    <source>
        <dbReference type="EMBL" id="CAB0015879.1"/>
    </source>
</evidence>
<dbReference type="Proteomes" id="UP000479000">
    <property type="component" value="Unassembled WGS sequence"/>
</dbReference>
<proteinExistence type="predicted"/>
<name>A0A6H5HFT0_9HEMI</name>
<feature type="non-terminal residue" evidence="1">
    <location>
        <position position="54"/>
    </location>
</feature>
<organism evidence="1 2">
    <name type="scientific">Nesidiocoris tenuis</name>
    <dbReference type="NCBI Taxonomy" id="355587"/>
    <lineage>
        <taxon>Eukaryota</taxon>
        <taxon>Metazoa</taxon>
        <taxon>Ecdysozoa</taxon>
        <taxon>Arthropoda</taxon>
        <taxon>Hexapoda</taxon>
        <taxon>Insecta</taxon>
        <taxon>Pterygota</taxon>
        <taxon>Neoptera</taxon>
        <taxon>Paraneoptera</taxon>
        <taxon>Hemiptera</taxon>
        <taxon>Heteroptera</taxon>
        <taxon>Panheteroptera</taxon>
        <taxon>Cimicomorpha</taxon>
        <taxon>Miridae</taxon>
        <taxon>Dicyphina</taxon>
        <taxon>Nesidiocoris</taxon>
    </lineage>
</organism>
<reference evidence="1 2" key="1">
    <citation type="submission" date="2020-02" db="EMBL/GenBank/DDBJ databases">
        <authorList>
            <person name="Ferguson B K."/>
        </authorList>
    </citation>
    <scope>NUCLEOTIDE SEQUENCE [LARGE SCALE GENOMIC DNA]</scope>
</reference>
<dbReference type="EMBL" id="CADCXU010029688">
    <property type="protein sequence ID" value="CAB0015879.1"/>
    <property type="molecule type" value="Genomic_DNA"/>
</dbReference>
<sequence length="54" mass="6339">MNISVERNPWQEAKERFIDRCLITDGRGHNFYEWEDPSLLVSFGSTTTPRGPKR</sequence>
<gene>
    <name evidence="1" type="ORF">NTEN_LOCUS20219</name>
</gene>
<accession>A0A6H5HFT0</accession>
<protein>
    <submittedName>
        <fullName evidence="1">Uncharacterized protein</fullName>
    </submittedName>
</protein>
<dbReference type="AlphaFoldDB" id="A0A6H5HFT0"/>